<dbReference type="Proteomes" id="UP000308600">
    <property type="component" value="Unassembled WGS sequence"/>
</dbReference>
<reference evidence="1 2" key="1">
    <citation type="journal article" date="2019" name="Nat. Ecol. Evol.">
        <title>Megaphylogeny resolves global patterns of mushroom evolution.</title>
        <authorList>
            <person name="Varga T."/>
            <person name="Krizsan K."/>
            <person name="Foldi C."/>
            <person name="Dima B."/>
            <person name="Sanchez-Garcia M."/>
            <person name="Sanchez-Ramirez S."/>
            <person name="Szollosi G.J."/>
            <person name="Szarkandi J.G."/>
            <person name="Papp V."/>
            <person name="Albert L."/>
            <person name="Andreopoulos W."/>
            <person name="Angelini C."/>
            <person name="Antonin V."/>
            <person name="Barry K.W."/>
            <person name="Bougher N.L."/>
            <person name="Buchanan P."/>
            <person name="Buyck B."/>
            <person name="Bense V."/>
            <person name="Catcheside P."/>
            <person name="Chovatia M."/>
            <person name="Cooper J."/>
            <person name="Damon W."/>
            <person name="Desjardin D."/>
            <person name="Finy P."/>
            <person name="Geml J."/>
            <person name="Haridas S."/>
            <person name="Hughes K."/>
            <person name="Justo A."/>
            <person name="Karasinski D."/>
            <person name="Kautmanova I."/>
            <person name="Kiss B."/>
            <person name="Kocsube S."/>
            <person name="Kotiranta H."/>
            <person name="LaButti K.M."/>
            <person name="Lechner B.E."/>
            <person name="Liimatainen K."/>
            <person name="Lipzen A."/>
            <person name="Lukacs Z."/>
            <person name="Mihaltcheva S."/>
            <person name="Morgado L.N."/>
            <person name="Niskanen T."/>
            <person name="Noordeloos M.E."/>
            <person name="Ohm R.A."/>
            <person name="Ortiz-Santana B."/>
            <person name="Ovrebo C."/>
            <person name="Racz N."/>
            <person name="Riley R."/>
            <person name="Savchenko A."/>
            <person name="Shiryaev A."/>
            <person name="Soop K."/>
            <person name="Spirin V."/>
            <person name="Szebenyi C."/>
            <person name="Tomsovsky M."/>
            <person name="Tulloss R.E."/>
            <person name="Uehling J."/>
            <person name="Grigoriev I.V."/>
            <person name="Vagvolgyi C."/>
            <person name="Papp T."/>
            <person name="Martin F.M."/>
            <person name="Miettinen O."/>
            <person name="Hibbett D.S."/>
            <person name="Nagy L.G."/>
        </authorList>
    </citation>
    <scope>NUCLEOTIDE SEQUENCE [LARGE SCALE GENOMIC DNA]</scope>
    <source>
        <strain evidence="1 2">NL-1719</strain>
    </source>
</reference>
<keyword evidence="2" id="KW-1185">Reference proteome</keyword>
<gene>
    <name evidence="1" type="ORF">BDN72DRAFT_906338</name>
</gene>
<organism evidence="1 2">
    <name type="scientific">Pluteus cervinus</name>
    <dbReference type="NCBI Taxonomy" id="181527"/>
    <lineage>
        <taxon>Eukaryota</taxon>
        <taxon>Fungi</taxon>
        <taxon>Dikarya</taxon>
        <taxon>Basidiomycota</taxon>
        <taxon>Agaricomycotina</taxon>
        <taxon>Agaricomycetes</taxon>
        <taxon>Agaricomycetidae</taxon>
        <taxon>Agaricales</taxon>
        <taxon>Pluteineae</taxon>
        <taxon>Pluteaceae</taxon>
        <taxon>Pluteus</taxon>
    </lineage>
</organism>
<protein>
    <submittedName>
        <fullName evidence="1">Uncharacterized protein</fullName>
    </submittedName>
</protein>
<proteinExistence type="predicted"/>
<sequence length="383" mass="43216">MAPNNPIQIMTSRPTQADVELVKHDLKVSGYRPIELIVDQYREECLNTPDEDDKYTETVREFIAAVIPYAWRIESICLRLRTVAPIDELVMIPAEQLQQVEKATFDLTWRQEVTQGIWRNFLQSPAIRSVKFYSGSPATFPHIPSLSRLHELEFASSKPISEVLCCLQNAPNLHTLRTYWISEDDGDLAKSGVLVELPHLQILNVRAVKPWLLTNRLGHLSSLRSLEILQDLPSDSGLVLQSVCDLLERSTGCQLESLHLIFQNLKDDDVICTIMDHALSACSNLTELILEVSFSHGYMTEAIVAKLTATGNEAIFPKLRVLSLGYCKLEDGYIYEMITSRQSSQSPLELLTLQLDKSCSERYRAELGRVLTDTGLNVVPSFI</sequence>
<name>A0ACD2ZZM7_9AGAR</name>
<accession>A0ACD2ZZM7</accession>
<evidence type="ECO:0000313" key="1">
    <source>
        <dbReference type="EMBL" id="TFK58875.1"/>
    </source>
</evidence>
<evidence type="ECO:0000313" key="2">
    <source>
        <dbReference type="Proteomes" id="UP000308600"/>
    </source>
</evidence>
<dbReference type="EMBL" id="ML209160">
    <property type="protein sequence ID" value="TFK58875.1"/>
    <property type="molecule type" value="Genomic_DNA"/>
</dbReference>